<evidence type="ECO:0000256" key="7">
    <source>
        <dbReference type="SAM" id="Phobius"/>
    </source>
</evidence>
<dbReference type="AlphaFoldDB" id="A0A7J5B7Z6"/>
<feature type="transmembrane region" description="Helical" evidence="7">
    <location>
        <begin position="27"/>
        <end position="48"/>
    </location>
</feature>
<feature type="domain" description="Bacterial sugar transferase" evidence="8">
    <location>
        <begin position="301"/>
        <end position="489"/>
    </location>
</feature>
<feature type="transmembrane region" description="Helical" evidence="7">
    <location>
        <begin position="306"/>
        <end position="327"/>
    </location>
</feature>
<evidence type="ECO:0000256" key="5">
    <source>
        <dbReference type="ARBA" id="ARBA00022989"/>
    </source>
</evidence>
<feature type="transmembrane region" description="Helical" evidence="7">
    <location>
        <begin position="105"/>
        <end position="124"/>
    </location>
</feature>
<feature type="transmembrane region" description="Helical" evidence="7">
    <location>
        <begin position="68"/>
        <end position="85"/>
    </location>
</feature>
<dbReference type="Pfam" id="PF13727">
    <property type="entry name" value="CoA_binding_3"/>
    <property type="match status" value="1"/>
</dbReference>
<name>A0A7J5B7Z6_9MICO</name>
<keyword evidence="3 9" id="KW-0808">Transferase</keyword>
<evidence type="ECO:0000256" key="1">
    <source>
        <dbReference type="ARBA" id="ARBA00004141"/>
    </source>
</evidence>
<dbReference type="GO" id="GO:0016020">
    <property type="term" value="C:membrane"/>
    <property type="evidence" value="ECO:0007669"/>
    <property type="project" value="UniProtKB-SubCell"/>
</dbReference>
<keyword evidence="6 7" id="KW-0472">Membrane</keyword>
<accession>A0A7J5B7Z6</accession>
<evidence type="ECO:0000259" key="8">
    <source>
        <dbReference type="Pfam" id="PF02397"/>
    </source>
</evidence>
<evidence type="ECO:0000256" key="6">
    <source>
        <dbReference type="ARBA" id="ARBA00023136"/>
    </source>
</evidence>
<dbReference type="Proteomes" id="UP000433493">
    <property type="component" value="Unassembled WGS sequence"/>
</dbReference>
<keyword evidence="10" id="KW-1185">Reference proteome</keyword>
<sequence length="496" mass="54994">MKSPTQSNTSSWETGRGRGWRVRYSRYLWSTDLIVLIGVVFGTQFAWFGFGNVEVATTTDAYGFNIPYWVFSTGLVFAWMFALALRDSRSDRVVGAGSSEYINVVHASVALFGIVAIVAFLTRIEVARGYLLLGLPMGITLLLLARWLWRQWLVSKRALGAYMARVLLVGSRSSVQQILYDLTKNPGAGYLVVGACITDGKIGDKIEAAGRSVPVFGSADDIPKAMESSNADTVAVTSTGNLSPMKVKQISWSLEAGRQHLILAPSITDIAGPRIHTRPVSGLPLIHVETPRYSRGQRFVKRTADLISSILGVVAISPLLIFLAVIVKCSSRGPILFRQKRIGRNGREFEMLKFRSMVENAEDLLPSLLDQRDSGNEVLFKMKDDPRITKVGRFMRRYSLDELPQLFNVIRGNMSLVGPRPPLAREVETYDSHVHRRFLMKPGITGAWQVSGRSSLSWDESVRLDLAYIENWSLSRDLIILLKTAKAVLAPGETAA</sequence>
<comment type="subcellular location">
    <subcellularLocation>
        <location evidence="1">Membrane</location>
        <topology evidence="1">Multi-pass membrane protein</topology>
    </subcellularLocation>
</comment>
<dbReference type="InterPro" id="IPR003362">
    <property type="entry name" value="Bact_transf"/>
</dbReference>
<dbReference type="EMBL" id="WBKB01000011">
    <property type="protein sequence ID" value="KAB1641019.1"/>
    <property type="molecule type" value="Genomic_DNA"/>
</dbReference>
<dbReference type="OrthoDB" id="9808602at2"/>
<dbReference type="InterPro" id="IPR017475">
    <property type="entry name" value="EPS_sugar_tfrase"/>
</dbReference>
<evidence type="ECO:0000313" key="10">
    <source>
        <dbReference type="Proteomes" id="UP000433493"/>
    </source>
</evidence>
<proteinExistence type="inferred from homology"/>
<evidence type="ECO:0000256" key="3">
    <source>
        <dbReference type="ARBA" id="ARBA00022679"/>
    </source>
</evidence>
<comment type="caution">
    <text evidence="9">The sequence shown here is derived from an EMBL/GenBank/DDBJ whole genome shotgun (WGS) entry which is preliminary data.</text>
</comment>
<dbReference type="PANTHER" id="PTHR30576">
    <property type="entry name" value="COLANIC BIOSYNTHESIS UDP-GLUCOSE LIPID CARRIER TRANSFERASE"/>
    <property type="match status" value="1"/>
</dbReference>
<dbReference type="Pfam" id="PF02397">
    <property type="entry name" value="Bac_transf"/>
    <property type="match status" value="1"/>
</dbReference>
<evidence type="ECO:0000256" key="4">
    <source>
        <dbReference type="ARBA" id="ARBA00022692"/>
    </source>
</evidence>
<dbReference type="NCBIfam" id="TIGR03025">
    <property type="entry name" value="EPS_sugtrans"/>
    <property type="match status" value="1"/>
</dbReference>
<protein>
    <submittedName>
        <fullName evidence="9">Sugar transferase</fullName>
    </submittedName>
</protein>
<dbReference type="Gene3D" id="3.40.50.720">
    <property type="entry name" value="NAD(P)-binding Rossmann-like Domain"/>
    <property type="match status" value="1"/>
</dbReference>
<gene>
    <name evidence="9" type="ORF">F8O05_13915</name>
</gene>
<comment type="similarity">
    <text evidence="2">Belongs to the bacterial sugar transferase family.</text>
</comment>
<evidence type="ECO:0000256" key="2">
    <source>
        <dbReference type="ARBA" id="ARBA00006464"/>
    </source>
</evidence>
<reference evidence="9 10" key="1">
    <citation type="submission" date="2019-09" db="EMBL/GenBank/DDBJ databases">
        <title>Phylogeny of genus Pseudoclavibacter and closely related genus.</title>
        <authorList>
            <person name="Li Y."/>
        </authorList>
    </citation>
    <scope>NUCLEOTIDE SEQUENCE [LARGE SCALE GENOMIC DNA]</scope>
    <source>
        <strain evidence="9 10">KCTC 13959</strain>
    </source>
</reference>
<evidence type="ECO:0000313" key="9">
    <source>
        <dbReference type="EMBL" id="KAB1641019.1"/>
    </source>
</evidence>
<dbReference type="GO" id="GO:0016780">
    <property type="term" value="F:phosphotransferase activity, for other substituted phosphate groups"/>
    <property type="evidence" value="ECO:0007669"/>
    <property type="project" value="TreeGrafter"/>
</dbReference>
<keyword evidence="5 7" id="KW-1133">Transmembrane helix</keyword>
<keyword evidence="4 7" id="KW-0812">Transmembrane</keyword>
<feature type="transmembrane region" description="Helical" evidence="7">
    <location>
        <begin position="130"/>
        <end position="149"/>
    </location>
</feature>
<organism evidence="9 10">
    <name type="scientific">Gulosibacter chungangensis</name>
    <dbReference type="NCBI Taxonomy" id="979746"/>
    <lineage>
        <taxon>Bacteria</taxon>
        <taxon>Bacillati</taxon>
        <taxon>Actinomycetota</taxon>
        <taxon>Actinomycetes</taxon>
        <taxon>Micrococcales</taxon>
        <taxon>Microbacteriaceae</taxon>
        <taxon>Gulosibacter</taxon>
    </lineage>
</organism>
<dbReference type="PANTHER" id="PTHR30576:SF10">
    <property type="entry name" value="SLL5057 PROTEIN"/>
    <property type="match status" value="1"/>
</dbReference>